<proteinExistence type="predicted"/>
<evidence type="ECO:0000313" key="2">
    <source>
        <dbReference type="Proteomes" id="UP000626109"/>
    </source>
</evidence>
<accession>A0A813JIC5</accession>
<comment type="caution">
    <text evidence="1">The sequence shown here is derived from an EMBL/GenBank/DDBJ whole genome shotgun (WGS) entry which is preliminary data.</text>
</comment>
<feature type="non-terminal residue" evidence="1">
    <location>
        <position position="1"/>
    </location>
</feature>
<reference evidence="1" key="1">
    <citation type="submission" date="2021-02" db="EMBL/GenBank/DDBJ databases">
        <authorList>
            <person name="Dougan E. K."/>
            <person name="Rhodes N."/>
            <person name="Thang M."/>
            <person name="Chan C."/>
        </authorList>
    </citation>
    <scope>NUCLEOTIDE SEQUENCE</scope>
</reference>
<protein>
    <submittedName>
        <fullName evidence="1">Uncharacterized protein</fullName>
    </submittedName>
</protein>
<gene>
    <name evidence="1" type="ORF">PGLA2088_LOCUS22108</name>
</gene>
<dbReference type="Proteomes" id="UP000626109">
    <property type="component" value="Unassembled WGS sequence"/>
</dbReference>
<name>A0A813JIC5_POLGL</name>
<organism evidence="1 2">
    <name type="scientific">Polarella glacialis</name>
    <name type="common">Dinoflagellate</name>
    <dbReference type="NCBI Taxonomy" id="89957"/>
    <lineage>
        <taxon>Eukaryota</taxon>
        <taxon>Sar</taxon>
        <taxon>Alveolata</taxon>
        <taxon>Dinophyceae</taxon>
        <taxon>Suessiales</taxon>
        <taxon>Suessiaceae</taxon>
        <taxon>Polarella</taxon>
    </lineage>
</organism>
<feature type="non-terminal residue" evidence="1">
    <location>
        <position position="203"/>
    </location>
</feature>
<evidence type="ECO:0000313" key="1">
    <source>
        <dbReference type="EMBL" id="CAE8680769.1"/>
    </source>
</evidence>
<sequence length="203" mass="21579">ANGWEIVPPIPSRVGRSSFVFLDHGEKVSCRPDELPEDLVMGCLDPECNALFGEGCDRHRCGSCRSFFCRRHLLGPWHLNFGGMRSRSSSGDNSGVVGRESSGGFQNGALPESLGLLQPGPVVLCRECHADLPLPLPTSSPAAASNARAGSVTGSPPRQLALSEAAALAAETQVLRSMPFATLSLPEEKEDASRASARLLMLR</sequence>
<dbReference type="AlphaFoldDB" id="A0A813JIC5"/>
<dbReference type="EMBL" id="CAJNNW010025892">
    <property type="protein sequence ID" value="CAE8680769.1"/>
    <property type="molecule type" value="Genomic_DNA"/>
</dbReference>